<evidence type="ECO:0000259" key="1">
    <source>
        <dbReference type="Pfam" id="PF04016"/>
    </source>
</evidence>
<dbReference type="Gene3D" id="3.40.50.11590">
    <property type="match status" value="1"/>
</dbReference>
<dbReference type="RefSeq" id="WP_311412298.1">
    <property type="nucleotide sequence ID" value="NZ_JAVRFL010000015.1"/>
</dbReference>
<protein>
    <submittedName>
        <fullName evidence="2">DUF364 domain-containing protein</fullName>
    </submittedName>
</protein>
<keyword evidence="3" id="KW-1185">Reference proteome</keyword>
<dbReference type="SUPFAM" id="SSF159713">
    <property type="entry name" value="Dhaf3308-like"/>
    <property type="match status" value="1"/>
</dbReference>
<evidence type="ECO:0000313" key="3">
    <source>
        <dbReference type="Proteomes" id="UP001180973"/>
    </source>
</evidence>
<dbReference type="Proteomes" id="UP001180973">
    <property type="component" value="Unassembled WGS sequence"/>
</dbReference>
<proteinExistence type="predicted"/>
<dbReference type="InterPro" id="IPR007161">
    <property type="entry name" value="DUF364"/>
</dbReference>
<comment type="caution">
    <text evidence="2">The sequence shown here is derived from an EMBL/GenBank/DDBJ whole genome shotgun (WGS) entry which is preliminary data.</text>
</comment>
<accession>A0ABU2WZ24</accession>
<feature type="domain" description="Putative heavy-metal chelation" evidence="1">
    <location>
        <begin position="135"/>
        <end position="243"/>
    </location>
</feature>
<gene>
    <name evidence="2" type="ORF">RM555_14945</name>
</gene>
<dbReference type="EMBL" id="JAVRFL010000015">
    <property type="protein sequence ID" value="MDT0530287.1"/>
    <property type="molecule type" value="Genomic_DNA"/>
</dbReference>
<evidence type="ECO:0000313" key="2">
    <source>
        <dbReference type="EMBL" id="MDT0530287.1"/>
    </source>
</evidence>
<sequence>MTALTGLVTAVLDGQHGPDPASLVATSVFWVHHGTRLDGGTTTYRNQYVLARVGTALGACAFAAGDVDPTVCLEYSGAPVAHLLTDAPPAVRVAALDAYLAHVRPHRDSDAEPVVLPAGTPEMRARARDAAVAGLLDVTPGAKVALIGVVNPLVAAIRERGAECLPCDLTLRTTQWGDPVTPDMRDVLHVADAVVATGMTIGNGTFDEILRTCHDRDVPLIVYAQTASAVARHFLGAGVTALSAEPFPFSQFSADRTVLYRYHAQS</sequence>
<reference evidence="2" key="1">
    <citation type="submission" date="2023-09" db="EMBL/GenBank/DDBJ databases">
        <title>30 novel species of actinomycetes from the DSMZ collection.</title>
        <authorList>
            <person name="Nouioui I."/>
        </authorList>
    </citation>
    <scope>NUCLEOTIDE SEQUENCE</scope>
    <source>
        <strain evidence="2">DSM 115977</strain>
    </source>
</reference>
<organism evidence="2 3">
    <name type="scientific">Micromonospora reichwaldensis</name>
    <dbReference type="NCBI Taxonomy" id="3075516"/>
    <lineage>
        <taxon>Bacteria</taxon>
        <taxon>Bacillati</taxon>
        <taxon>Actinomycetota</taxon>
        <taxon>Actinomycetes</taxon>
        <taxon>Micromonosporales</taxon>
        <taxon>Micromonosporaceae</taxon>
        <taxon>Micromonospora</taxon>
    </lineage>
</organism>
<dbReference type="Pfam" id="PF04016">
    <property type="entry name" value="DUF364"/>
    <property type="match status" value="1"/>
</dbReference>
<name>A0ABU2WZ24_9ACTN</name>